<dbReference type="Gene3D" id="2.60.40.10">
    <property type="entry name" value="Immunoglobulins"/>
    <property type="match status" value="5"/>
</dbReference>
<feature type="domain" description="Fibronectin type-III" evidence="4">
    <location>
        <begin position="543"/>
        <end position="626"/>
    </location>
</feature>
<evidence type="ECO:0000313" key="6">
    <source>
        <dbReference type="Proteomes" id="UP000587527"/>
    </source>
</evidence>
<evidence type="ECO:0000259" key="4">
    <source>
        <dbReference type="PROSITE" id="PS50853"/>
    </source>
</evidence>
<dbReference type="InterPro" id="IPR036116">
    <property type="entry name" value="FN3_sf"/>
</dbReference>
<keyword evidence="1" id="KW-0677">Repeat</keyword>
<protein>
    <recommendedName>
        <fullName evidence="4">Fibronectin type-III domain-containing protein</fullName>
    </recommendedName>
</protein>
<feature type="domain" description="Fibronectin type-III" evidence="4">
    <location>
        <begin position="969"/>
        <end position="1053"/>
    </location>
</feature>
<dbReference type="PANTHER" id="PTHR46708">
    <property type="entry name" value="TENASCIN"/>
    <property type="match status" value="1"/>
</dbReference>
<dbReference type="Gene3D" id="3.20.20.80">
    <property type="entry name" value="Glycosidases"/>
    <property type="match status" value="1"/>
</dbReference>
<dbReference type="PROSITE" id="PS50853">
    <property type="entry name" value="FN3"/>
    <property type="match status" value="5"/>
</dbReference>
<gene>
    <name evidence="5" type="ORF">F4553_007347</name>
</gene>
<dbReference type="InterPro" id="IPR013783">
    <property type="entry name" value="Ig-like_fold"/>
</dbReference>
<accession>A0A841C447</accession>
<dbReference type="SMART" id="SM00060">
    <property type="entry name" value="FN3"/>
    <property type="match status" value="7"/>
</dbReference>
<dbReference type="PANTHER" id="PTHR46708:SF2">
    <property type="entry name" value="FIBRONECTIN TYPE-III DOMAIN-CONTAINING PROTEIN"/>
    <property type="match status" value="1"/>
</dbReference>
<dbReference type="InterPro" id="IPR003961">
    <property type="entry name" value="FN3_dom"/>
</dbReference>
<comment type="caution">
    <text evidence="5">The sequence shown here is derived from an EMBL/GenBank/DDBJ whole genome shotgun (WGS) entry which is preliminary data.</text>
</comment>
<dbReference type="CDD" id="cd00063">
    <property type="entry name" value="FN3"/>
    <property type="match status" value="4"/>
</dbReference>
<dbReference type="EMBL" id="JACHMN010000003">
    <property type="protein sequence ID" value="MBB5873913.1"/>
    <property type="molecule type" value="Genomic_DNA"/>
</dbReference>
<reference evidence="5 6" key="1">
    <citation type="submission" date="2020-08" db="EMBL/GenBank/DDBJ databases">
        <title>Sequencing the genomes of 1000 actinobacteria strains.</title>
        <authorList>
            <person name="Klenk H.-P."/>
        </authorList>
    </citation>
    <scope>NUCLEOTIDE SEQUENCE [LARGE SCALE GENOMIC DNA]</scope>
    <source>
        <strain evidence="5 6">DSM 45362</strain>
    </source>
</reference>
<dbReference type="AlphaFoldDB" id="A0A841C447"/>
<dbReference type="InterPro" id="IPR017853">
    <property type="entry name" value="GH"/>
</dbReference>
<dbReference type="SUPFAM" id="SSF51445">
    <property type="entry name" value="(Trans)glycosidases"/>
    <property type="match status" value="1"/>
</dbReference>
<dbReference type="SUPFAM" id="SSF49265">
    <property type="entry name" value="Fibronectin type III"/>
    <property type="match status" value="4"/>
</dbReference>
<dbReference type="GO" id="GO:0016798">
    <property type="term" value="F:hydrolase activity, acting on glycosyl bonds"/>
    <property type="evidence" value="ECO:0007669"/>
    <property type="project" value="UniProtKB-KW"/>
</dbReference>
<keyword evidence="2" id="KW-0378">Hydrolase</keyword>
<feature type="domain" description="Fibronectin type-III" evidence="4">
    <location>
        <begin position="454"/>
        <end position="542"/>
    </location>
</feature>
<sequence length="1053" mass="111951">MRSTPLFRRGRGGLRRALAMLCGALLVTPLVVVLTGAQTPALAAVRRDVQGIQAGWVLNLPDCSWTDSAGKLFADTEVQSRSGWLRLDFRGALGTCSNGTSVHDKYVEFINNLDPGIQILGLLTREFFGGNAVEFADHAAAFACDAAFDRVAAWEILNEPDLDDAFGHLAFAEYLGRSSRKIHDCSANEKVVSGGVTARYPVSYLNDVSADLAANQDFGGWARLTDAVQGIGVHPYVDALTNLDTKENSRHAMLKAYLDAVQGAFPNEPFYITEFGWRAPDDDGVHQNDEVTDELQCANLIDAFAMLANRYNLVAATWFTLADFGDIHRNYGLSTMPPENRFRLAHQGYITGDCGGPTAGAYNPETDELQWQTTALARTGLAGAGLAAVSYEVKLAPQGSPVYTIFKTVTDSKVQLGAFYPPLAVGTYVWTVTKIVDGVRYPAADFWTLNFTGKPSPPAYANVGIVNGTSLRIFWSDTANNESGFEISTGFETRTAPANTSTFVWTGLTPGVKECFRVRAYNAFGASYWATEVCGTPPTPPLAPSNVTATVVTGTSVRVNWTDNSTDEADFEVSDGTTSVIVAPNSTSFVWTGIANGATKCFQVRSRNLGGNSAWGGSACATTPAIPAAPTGSSATIITGTSVKVSWTDNSATEYGFEISNGVTSNVVGANSTSFTWTGLAQGSYTCFRVRSYNLAGYSAWTPDVCVTTPTIPLNPNGQTAVALNGTSVKVSWVDRSPNEIGFEISNGVTSNVVGANTTTYTWTGLAQGTYMCFRIRAYNLAGYSAWTTPDACLTTPVIPAAPTGPAVLILSGTAVTFTWQDRSANETGFELFNGVSYVNVGPNTTAYTWTVGMGSYTCFSAKAFNLAGKSAATPYACATTPTIPAAPAGQAAVALNGTQVQITWQDRSTNETGFQIYNGVSYVNVGANVTSYIWTVAMGSYTCFSIKAGNLAGQSAATPYACVTTPTIPAAPTGQAAVAISTSQIRVTWQDRSGNETGFQIYDGVSYFTVPANTTTFVRSGLPSKKYMCFSIRSYNLAGQSSATPYACATTL</sequence>
<evidence type="ECO:0000256" key="3">
    <source>
        <dbReference type="ARBA" id="ARBA00023326"/>
    </source>
</evidence>
<dbReference type="Proteomes" id="UP000587527">
    <property type="component" value="Unassembled WGS sequence"/>
</dbReference>
<feature type="domain" description="Fibronectin type-III" evidence="4">
    <location>
        <begin position="715"/>
        <end position="799"/>
    </location>
</feature>
<keyword evidence="3" id="KW-0624">Polysaccharide degradation</keyword>
<keyword evidence="2" id="KW-0326">Glycosidase</keyword>
<proteinExistence type="predicted"/>
<keyword evidence="3" id="KW-0119">Carbohydrate metabolism</keyword>
<name>A0A841C447_9ACTN</name>
<dbReference type="InterPro" id="IPR050991">
    <property type="entry name" value="ECM_Regulatory_Proteins"/>
</dbReference>
<organism evidence="5 6">
    <name type="scientific">Allocatelliglobosispora scoriae</name>
    <dbReference type="NCBI Taxonomy" id="643052"/>
    <lineage>
        <taxon>Bacteria</taxon>
        <taxon>Bacillati</taxon>
        <taxon>Actinomycetota</taxon>
        <taxon>Actinomycetes</taxon>
        <taxon>Micromonosporales</taxon>
        <taxon>Micromonosporaceae</taxon>
        <taxon>Allocatelliglobosispora</taxon>
    </lineage>
</organism>
<evidence type="ECO:0000313" key="5">
    <source>
        <dbReference type="EMBL" id="MBB5873913.1"/>
    </source>
</evidence>
<feature type="domain" description="Fibronectin type-III" evidence="4">
    <location>
        <begin position="629"/>
        <end position="712"/>
    </location>
</feature>
<evidence type="ECO:0000256" key="2">
    <source>
        <dbReference type="ARBA" id="ARBA00023295"/>
    </source>
</evidence>
<evidence type="ECO:0000256" key="1">
    <source>
        <dbReference type="ARBA" id="ARBA00022737"/>
    </source>
</evidence>
<dbReference type="RefSeq" id="WP_184845594.1">
    <property type="nucleotide sequence ID" value="NZ_JACHMN010000003.1"/>
</dbReference>
<keyword evidence="6" id="KW-1185">Reference proteome</keyword>
<dbReference type="GO" id="GO:0000272">
    <property type="term" value="P:polysaccharide catabolic process"/>
    <property type="evidence" value="ECO:0007669"/>
    <property type="project" value="UniProtKB-KW"/>
</dbReference>